<accession>A0A9X4B1B3</accession>
<keyword evidence="3 6" id="KW-0812">Transmembrane</keyword>
<dbReference type="InterPro" id="IPR015414">
    <property type="entry name" value="TMEM64"/>
</dbReference>
<dbReference type="EMBL" id="JAMRYU010000019">
    <property type="protein sequence ID" value="MDC4241779.1"/>
    <property type="molecule type" value="Genomic_DNA"/>
</dbReference>
<feature type="transmembrane region" description="Helical" evidence="6">
    <location>
        <begin position="170"/>
        <end position="190"/>
    </location>
</feature>
<dbReference type="Proteomes" id="UP001141183">
    <property type="component" value="Unassembled WGS sequence"/>
</dbReference>
<feature type="transmembrane region" description="Helical" evidence="6">
    <location>
        <begin position="50"/>
        <end position="71"/>
    </location>
</feature>
<evidence type="ECO:0000256" key="1">
    <source>
        <dbReference type="ARBA" id="ARBA00004651"/>
    </source>
</evidence>
<proteinExistence type="inferred from homology"/>
<dbReference type="GO" id="GO:0005886">
    <property type="term" value="C:plasma membrane"/>
    <property type="evidence" value="ECO:0007669"/>
    <property type="project" value="UniProtKB-SubCell"/>
</dbReference>
<feature type="transmembrane region" description="Helical" evidence="6">
    <location>
        <begin position="139"/>
        <end position="158"/>
    </location>
</feature>
<keyword evidence="4 6" id="KW-1133">Transmembrane helix</keyword>
<dbReference type="PANTHER" id="PTHR12677">
    <property type="entry name" value="GOLGI APPARATUS MEMBRANE PROTEIN TVP38-RELATED"/>
    <property type="match status" value="1"/>
</dbReference>
<feature type="transmembrane region" description="Helical" evidence="6">
    <location>
        <begin position="196"/>
        <end position="214"/>
    </location>
</feature>
<feature type="transmembrane region" description="Helical" evidence="6">
    <location>
        <begin position="83"/>
        <end position="107"/>
    </location>
</feature>
<comment type="similarity">
    <text evidence="6">Belongs to the TVP38/TMEM64 family.</text>
</comment>
<organism evidence="8 9">
    <name type="scientific">Clostridium tertium</name>
    <dbReference type="NCBI Taxonomy" id="1559"/>
    <lineage>
        <taxon>Bacteria</taxon>
        <taxon>Bacillati</taxon>
        <taxon>Bacillota</taxon>
        <taxon>Clostridia</taxon>
        <taxon>Eubacteriales</taxon>
        <taxon>Clostridiaceae</taxon>
        <taxon>Clostridium</taxon>
    </lineage>
</organism>
<keyword evidence="5 6" id="KW-0472">Membrane</keyword>
<feature type="transmembrane region" description="Helical" evidence="6">
    <location>
        <begin position="12"/>
        <end position="30"/>
    </location>
</feature>
<gene>
    <name evidence="8" type="ORF">NE398_16710</name>
</gene>
<evidence type="ECO:0000259" key="7">
    <source>
        <dbReference type="Pfam" id="PF09335"/>
    </source>
</evidence>
<comment type="subcellular location">
    <subcellularLocation>
        <location evidence="1 6">Cell membrane</location>
        <topology evidence="1 6">Multi-pass membrane protein</topology>
    </subcellularLocation>
</comment>
<name>A0A9X4B1B3_9CLOT</name>
<evidence type="ECO:0000256" key="4">
    <source>
        <dbReference type="ARBA" id="ARBA00022989"/>
    </source>
</evidence>
<evidence type="ECO:0000256" key="2">
    <source>
        <dbReference type="ARBA" id="ARBA00022475"/>
    </source>
</evidence>
<protein>
    <recommendedName>
        <fullName evidence="6">TVP38/TMEM64 family membrane protein</fullName>
    </recommendedName>
</protein>
<dbReference type="AlphaFoldDB" id="A0A9X4B1B3"/>
<evidence type="ECO:0000313" key="9">
    <source>
        <dbReference type="Proteomes" id="UP001141183"/>
    </source>
</evidence>
<keyword evidence="2 6" id="KW-1003">Cell membrane</keyword>
<evidence type="ECO:0000256" key="6">
    <source>
        <dbReference type="RuleBase" id="RU366058"/>
    </source>
</evidence>
<evidence type="ECO:0000256" key="3">
    <source>
        <dbReference type="ARBA" id="ARBA00022692"/>
    </source>
</evidence>
<feature type="domain" description="VTT" evidence="7">
    <location>
        <begin position="71"/>
        <end position="189"/>
    </location>
</feature>
<keyword evidence="9" id="KW-1185">Reference proteome</keyword>
<sequence>MNKNKIQTKQWIYLIISIVSLIAIIIYFKSSRILGYMSSLEDFKGYIEGFGNSAYIIFFLLQLASIIIAPIPSNVSAVAGAMVFGMWGSFIITTLSIISGSAIIFYLSRICGKTFVERFLSPKILQKYEEIINSPKGEIIIFLMLLLPFFPDDIINFLVGLSSMSFKRYFIILILTRPWEILIACALGSASISIPLWGWGGVLLISAIIVINSSKIEEKLTQLIKSI</sequence>
<dbReference type="InterPro" id="IPR032816">
    <property type="entry name" value="VTT_dom"/>
</dbReference>
<evidence type="ECO:0000256" key="5">
    <source>
        <dbReference type="ARBA" id="ARBA00023136"/>
    </source>
</evidence>
<evidence type="ECO:0000313" key="8">
    <source>
        <dbReference type="EMBL" id="MDC4241779.1"/>
    </source>
</evidence>
<reference evidence="8" key="1">
    <citation type="submission" date="2022-05" db="EMBL/GenBank/DDBJ databases">
        <title>Draft genome sequence of Clostridium tertium strain CP3 isolated from Peru.</title>
        <authorList>
            <person name="Hurtado R."/>
            <person name="Lima L."/>
            <person name="Sousa T."/>
            <person name="Jaiswal A.K."/>
            <person name="Tiwari S."/>
            <person name="Maturrano L."/>
            <person name="Brenig B."/>
            <person name="Azevedo V."/>
        </authorList>
    </citation>
    <scope>NUCLEOTIDE SEQUENCE</scope>
    <source>
        <strain evidence="8">CP3</strain>
    </source>
</reference>
<dbReference type="RefSeq" id="WP_097034044.1">
    <property type="nucleotide sequence ID" value="NZ_CAXSLY010000013.1"/>
</dbReference>
<comment type="caution">
    <text evidence="8">The sequence shown here is derived from an EMBL/GenBank/DDBJ whole genome shotgun (WGS) entry which is preliminary data.</text>
</comment>
<dbReference type="PANTHER" id="PTHR12677:SF49">
    <property type="entry name" value="TVP38_TMEM64 FAMILY MEMBRANE PROTEIN"/>
    <property type="match status" value="1"/>
</dbReference>
<dbReference type="Pfam" id="PF09335">
    <property type="entry name" value="VTT_dom"/>
    <property type="match status" value="1"/>
</dbReference>